<sequence>MKWDSYLTKVHSHYYTTPYFIHKSDKLVLKNLLKSVVICSVKTITAAEKSAQNGPESVADFFYDGMQENETKGGKPQQIIGHTGGAQTVYSSPDIEEEEEEIDEYRVEL</sequence>
<feature type="region of interest" description="Disordered" evidence="1">
    <location>
        <begin position="67"/>
        <end position="109"/>
    </location>
</feature>
<evidence type="ECO:0000313" key="3">
    <source>
        <dbReference type="Proteomes" id="UP001163046"/>
    </source>
</evidence>
<dbReference type="AlphaFoldDB" id="A0A9W9ZAV9"/>
<feature type="compositionally biased region" description="Acidic residues" evidence="1">
    <location>
        <begin position="94"/>
        <end position="103"/>
    </location>
</feature>
<gene>
    <name evidence="2" type="ORF">OS493_024776</name>
</gene>
<dbReference type="EMBL" id="MU826369">
    <property type="protein sequence ID" value="KAJ7378111.1"/>
    <property type="molecule type" value="Genomic_DNA"/>
</dbReference>
<dbReference type="Proteomes" id="UP001163046">
    <property type="component" value="Unassembled WGS sequence"/>
</dbReference>
<proteinExistence type="predicted"/>
<protein>
    <submittedName>
        <fullName evidence="2">Uncharacterized protein</fullName>
    </submittedName>
</protein>
<accession>A0A9W9ZAV9</accession>
<organism evidence="2 3">
    <name type="scientific">Desmophyllum pertusum</name>
    <dbReference type="NCBI Taxonomy" id="174260"/>
    <lineage>
        <taxon>Eukaryota</taxon>
        <taxon>Metazoa</taxon>
        <taxon>Cnidaria</taxon>
        <taxon>Anthozoa</taxon>
        <taxon>Hexacorallia</taxon>
        <taxon>Scleractinia</taxon>
        <taxon>Caryophylliina</taxon>
        <taxon>Caryophylliidae</taxon>
        <taxon>Desmophyllum</taxon>
    </lineage>
</organism>
<evidence type="ECO:0000256" key="1">
    <source>
        <dbReference type="SAM" id="MobiDB-lite"/>
    </source>
</evidence>
<name>A0A9W9ZAV9_9CNID</name>
<keyword evidence="3" id="KW-1185">Reference proteome</keyword>
<evidence type="ECO:0000313" key="2">
    <source>
        <dbReference type="EMBL" id="KAJ7378111.1"/>
    </source>
</evidence>
<reference evidence="2" key="1">
    <citation type="submission" date="2023-01" db="EMBL/GenBank/DDBJ databases">
        <title>Genome assembly of the deep-sea coral Lophelia pertusa.</title>
        <authorList>
            <person name="Herrera S."/>
            <person name="Cordes E."/>
        </authorList>
    </citation>
    <scope>NUCLEOTIDE SEQUENCE</scope>
    <source>
        <strain evidence="2">USNM1676648</strain>
        <tissue evidence="2">Polyp</tissue>
    </source>
</reference>
<comment type="caution">
    <text evidence="2">The sequence shown here is derived from an EMBL/GenBank/DDBJ whole genome shotgun (WGS) entry which is preliminary data.</text>
</comment>